<feature type="region of interest" description="Disordered" evidence="1">
    <location>
        <begin position="77"/>
        <end position="101"/>
    </location>
</feature>
<dbReference type="AlphaFoldDB" id="A0A380X5D8"/>
<evidence type="ECO:0000313" key="2">
    <source>
        <dbReference type="EMBL" id="SUU97877.1"/>
    </source>
</evidence>
<dbReference type="Proteomes" id="UP000254620">
    <property type="component" value="Unassembled WGS sequence"/>
</dbReference>
<reference evidence="2 4" key="1">
    <citation type="submission" date="2018-06" db="EMBL/GenBank/DDBJ databases">
        <authorList>
            <consortium name="Pathogen Informatics"/>
            <person name="Doyle S."/>
        </authorList>
    </citation>
    <scope>NUCLEOTIDE SEQUENCE [LARGE SCALE GENOMIC DNA]</scope>
    <source>
        <strain evidence="2 4">NCTC10926</strain>
    </source>
</reference>
<evidence type="ECO:0000313" key="3">
    <source>
        <dbReference type="EMBL" id="SUU98455.1"/>
    </source>
</evidence>
<organism evidence="2 4">
    <name type="scientific">Avibacterium paragallinarum</name>
    <name type="common">Haemophilus gallinarum</name>
    <dbReference type="NCBI Taxonomy" id="728"/>
    <lineage>
        <taxon>Bacteria</taxon>
        <taxon>Pseudomonadati</taxon>
        <taxon>Pseudomonadota</taxon>
        <taxon>Gammaproteobacteria</taxon>
        <taxon>Pasteurellales</taxon>
        <taxon>Pasteurellaceae</taxon>
        <taxon>Avibacterium</taxon>
    </lineage>
</organism>
<evidence type="ECO:0000256" key="1">
    <source>
        <dbReference type="SAM" id="MobiDB-lite"/>
    </source>
</evidence>
<dbReference type="EMBL" id="UFSW01000001">
    <property type="protein sequence ID" value="SUU97877.1"/>
    <property type="molecule type" value="Genomic_DNA"/>
</dbReference>
<dbReference type="EMBL" id="UFSW01000001">
    <property type="protein sequence ID" value="SUU98455.1"/>
    <property type="molecule type" value="Genomic_DNA"/>
</dbReference>
<gene>
    <name evidence="2" type="ORF">NCTC10926_01275</name>
    <name evidence="3" type="ORF">NCTC10926_01887</name>
</gene>
<evidence type="ECO:0008006" key="5">
    <source>
        <dbReference type="Google" id="ProtNLM"/>
    </source>
</evidence>
<evidence type="ECO:0000313" key="4">
    <source>
        <dbReference type="Proteomes" id="UP000254620"/>
    </source>
</evidence>
<accession>A0A380X5D8</accession>
<sequence>MYFFNRLTQGFFLAGIHAIPEGSVEISEETYRTLLEGQSEGKQIISDERGYPVLIEPQPSPYHRLQGGKWVMDEARQDKGRGSANSEIKCGQKLMPNAMRA</sequence>
<protein>
    <recommendedName>
        <fullName evidence="5">Tail fiber assembly protein</fullName>
    </recommendedName>
</protein>
<dbReference type="RefSeq" id="WP_309543908.1">
    <property type="nucleotide sequence ID" value="NZ_UFSW01000001.1"/>
</dbReference>
<proteinExistence type="predicted"/>
<name>A0A380X5D8_AVIPA</name>